<dbReference type="InterPro" id="IPR011671">
    <property type="entry name" value="tRNA_uracil_MeTrfase"/>
</dbReference>
<evidence type="ECO:0000256" key="3">
    <source>
        <dbReference type="ARBA" id="ARBA00012795"/>
    </source>
</evidence>
<keyword evidence="9 11" id="KW-0819">tRNA processing</keyword>
<dbReference type="PANTHER" id="PTHR21210:SF0">
    <property type="entry name" value="TRNA (URACIL-O(2)-)-METHYLTRANSFERASE-RELATED"/>
    <property type="match status" value="1"/>
</dbReference>
<keyword evidence="6 11" id="KW-0489">Methyltransferase</keyword>
<dbReference type="Proteomes" id="UP000631181">
    <property type="component" value="Unassembled WGS sequence"/>
</dbReference>
<comment type="similarity">
    <text evidence="2 11">Belongs to the TRM44 family.</text>
</comment>
<dbReference type="GO" id="GO:0141101">
    <property type="term" value="F:tRNA(Ser) (uridine(44)-2'-O-)-methyltransferase activity"/>
    <property type="evidence" value="ECO:0007669"/>
    <property type="project" value="UniProtKB-EC"/>
</dbReference>
<dbReference type="Pfam" id="PF07757">
    <property type="entry name" value="AdoMet_MTase"/>
    <property type="match status" value="1"/>
</dbReference>
<comment type="catalytic activity">
    <reaction evidence="10 11">
        <text>uridine(44) in tRNA(Ser) + S-adenosyl-L-methionine = 2'-O-methyluridine(44) in tRNA(Ser) + S-adenosyl-L-homocysteine + H(+)</text>
        <dbReference type="Rhea" id="RHEA:43100"/>
        <dbReference type="Rhea" id="RHEA-COMP:10339"/>
        <dbReference type="Rhea" id="RHEA-COMP:10340"/>
        <dbReference type="ChEBI" id="CHEBI:15378"/>
        <dbReference type="ChEBI" id="CHEBI:57856"/>
        <dbReference type="ChEBI" id="CHEBI:59789"/>
        <dbReference type="ChEBI" id="CHEBI:65315"/>
        <dbReference type="ChEBI" id="CHEBI:74478"/>
        <dbReference type="EC" id="2.1.1.211"/>
    </reaction>
</comment>
<gene>
    <name evidence="13" type="ORF">PECM_003571</name>
</gene>
<dbReference type="GO" id="GO:0030488">
    <property type="term" value="P:tRNA methylation"/>
    <property type="evidence" value="ECO:0007669"/>
    <property type="project" value="UniProtKB-UniRule"/>
</dbReference>
<evidence type="ECO:0000256" key="5">
    <source>
        <dbReference type="ARBA" id="ARBA00022490"/>
    </source>
</evidence>
<feature type="compositionally biased region" description="Polar residues" evidence="12">
    <location>
        <begin position="482"/>
        <end position="501"/>
    </location>
</feature>
<keyword evidence="8 11" id="KW-0949">S-adenosyl-L-methionine</keyword>
<evidence type="ECO:0000256" key="2">
    <source>
        <dbReference type="ARBA" id="ARBA00009056"/>
    </source>
</evidence>
<protein>
    <recommendedName>
        <fullName evidence="4 11">tRNA (uracil-O(2)-)-methyltransferase</fullName>
        <ecNumber evidence="3 11">2.1.1.211</ecNumber>
    </recommendedName>
</protein>
<comment type="function">
    <text evidence="11">Adenosyl-L-methionine (AdoMet)-dependent tRNA (uracil-O(2)-)-methyltransferase.</text>
</comment>
<evidence type="ECO:0000256" key="8">
    <source>
        <dbReference type="ARBA" id="ARBA00022691"/>
    </source>
</evidence>
<organism evidence="13 14">
    <name type="scientific">Penicillium ucsense</name>
    <dbReference type="NCBI Taxonomy" id="2839758"/>
    <lineage>
        <taxon>Eukaryota</taxon>
        <taxon>Fungi</taxon>
        <taxon>Dikarya</taxon>
        <taxon>Ascomycota</taxon>
        <taxon>Pezizomycotina</taxon>
        <taxon>Eurotiomycetes</taxon>
        <taxon>Eurotiomycetidae</taxon>
        <taxon>Eurotiales</taxon>
        <taxon>Aspergillaceae</taxon>
        <taxon>Penicillium</taxon>
    </lineage>
</organism>
<reference evidence="13" key="1">
    <citation type="journal article" date="2020" name="Front. Microbiol.">
        <title>Gene regulatory networks of Penicillium echinulatum 2HH and Penicillium oxalicum 114-2 inferred by a computational biology approach.</title>
        <authorList>
            <person name="Lenz A.R."/>
            <person name="Galan-Vasquez E."/>
            <person name="Balbinot E."/>
            <person name="De Abreu F.P."/>
            <person name="De Oliveira N.S."/>
            <person name="Da Rosa L.O."/>
            <person name="De Avila E Silva S."/>
            <person name="Camassola M."/>
            <person name="Dillon A.J.P."/>
            <person name="Perez-Rueda E."/>
        </authorList>
    </citation>
    <scope>NUCLEOTIDE SEQUENCE</scope>
    <source>
        <strain evidence="13">S1M29</strain>
    </source>
</reference>
<evidence type="ECO:0000256" key="11">
    <source>
        <dbReference type="RuleBase" id="RU368004"/>
    </source>
</evidence>
<dbReference type="AlphaFoldDB" id="A0A8J8W4C5"/>
<dbReference type="EC" id="2.1.1.211" evidence="3 11"/>
<proteinExistence type="inferred from homology"/>
<name>A0A8J8W4C5_9EURO</name>
<evidence type="ECO:0000256" key="9">
    <source>
        <dbReference type="ARBA" id="ARBA00022694"/>
    </source>
</evidence>
<sequence>MPNRKNVRDLSKLSGKPLKETTISSHASFQIDGTNDWLTSADLKEEGLTFSGGNFYETAVFLMANPNITSSHLFRADILFDSQGLLRTPEQDEELAGTGISAEQVGESAQTQVEAKPAPAVAGFDLIRTVVRRLIPRNQEIDKPLEQTCHFYRSIESIVAAENEARSDTAQCQQRQRQRVLTMFLPHVEFPEQVPFYHPLLKGLATLYDCEDLSDGGDSSGIMSVHFLPFTQDFPDRLERTLHTLLNFYVRLTRGGQLKPTTEKSSQAHSAKDNLVPRHLTQNTYARLKSLYAADLMQRWVESTEPSKHVYEDLAITAFLIELWRLMYGVKPINEGSQGSGMSDQFPGFVDMACGNGVLVYVLLMEGYSGCGFDARARKSWSIYPPWVQERLSEKILLPKPFADVMGHPDLGMEITTGDFARDTFIISNHADELTVWTPLIAALACPESPLPFLAIPCCSHALSGARYRYPQPKGSKPKASTGPSVSADTADNGQNPQSASGDLKALRAAKQAEKTEQGMWTSMYGLLTAKTMSVAEEAGYEVERTLLRIPSTRNIGIIGGRRAVTAKWRQHDTSGIVGNADVLGTRAGCASTVEQAITETIDRECSREGGLGVAAQTWIERARGLRKDTGKPIHHDVPT</sequence>
<keyword evidence="5 11" id="KW-0963">Cytoplasm</keyword>
<evidence type="ECO:0000256" key="4">
    <source>
        <dbReference type="ARBA" id="ARBA00017788"/>
    </source>
</evidence>
<comment type="subcellular location">
    <subcellularLocation>
        <location evidence="1 11">Cytoplasm</location>
    </subcellularLocation>
</comment>
<evidence type="ECO:0000256" key="12">
    <source>
        <dbReference type="SAM" id="MobiDB-lite"/>
    </source>
</evidence>
<evidence type="ECO:0000256" key="1">
    <source>
        <dbReference type="ARBA" id="ARBA00004496"/>
    </source>
</evidence>
<feature type="region of interest" description="Disordered" evidence="12">
    <location>
        <begin position="470"/>
        <end position="511"/>
    </location>
</feature>
<dbReference type="GO" id="GO:0005737">
    <property type="term" value="C:cytoplasm"/>
    <property type="evidence" value="ECO:0007669"/>
    <property type="project" value="UniProtKB-SubCell"/>
</dbReference>
<keyword evidence="7 11" id="KW-0808">Transferase</keyword>
<evidence type="ECO:0000256" key="6">
    <source>
        <dbReference type="ARBA" id="ARBA00022603"/>
    </source>
</evidence>
<evidence type="ECO:0000313" key="14">
    <source>
        <dbReference type="Proteomes" id="UP000631181"/>
    </source>
</evidence>
<evidence type="ECO:0000313" key="13">
    <source>
        <dbReference type="EMBL" id="KAF7717888.1"/>
    </source>
</evidence>
<dbReference type="OrthoDB" id="10047021at2759"/>
<evidence type="ECO:0000256" key="10">
    <source>
        <dbReference type="ARBA" id="ARBA00047957"/>
    </source>
</evidence>
<keyword evidence="14" id="KW-1185">Reference proteome</keyword>
<dbReference type="PANTHER" id="PTHR21210">
    <property type="entry name" value="TRNA (URACIL-O(2)-)-METHYLTRANSFERASE-RELATED"/>
    <property type="match status" value="1"/>
</dbReference>
<evidence type="ECO:0000256" key="7">
    <source>
        <dbReference type="ARBA" id="ARBA00022679"/>
    </source>
</evidence>
<comment type="caution">
    <text evidence="13">The sequence shown here is derived from an EMBL/GenBank/DDBJ whole genome shotgun (WGS) entry which is preliminary data.</text>
</comment>
<dbReference type="EMBL" id="WIWV01000021">
    <property type="protein sequence ID" value="KAF7717888.1"/>
    <property type="molecule type" value="Genomic_DNA"/>
</dbReference>
<accession>A0A8J8W4C5</accession>